<dbReference type="SUPFAM" id="SSF51306">
    <property type="entry name" value="LexA/Signal peptidase"/>
    <property type="match status" value="1"/>
</dbReference>
<evidence type="ECO:0000313" key="9">
    <source>
        <dbReference type="EMBL" id="MBB1485762.1"/>
    </source>
</evidence>
<name>A0A839IMM0_9GAMM</name>
<evidence type="ECO:0000256" key="6">
    <source>
        <dbReference type="ARBA" id="ARBA00023236"/>
    </source>
</evidence>
<accession>A0A839IMM0</accession>
<sequence length="164" mass="18656">MSAQKQLFLLRDFTSQDHNQLWQEALYLKPGQDEQSPQPVVPLLGWVTAGQPMDICESQEKIAIPPQLVKKNTYALKVRGDSMIEANIHDGDIIIIEQRQSVENGETCVVMINNQYVTLKRLYIDRSGVRLDPANSDMASIYLRNEDVQVLGIVMGLKRRHPLQ</sequence>
<evidence type="ECO:0000256" key="5">
    <source>
        <dbReference type="ARBA" id="ARBA00023204"/>
    </source>
</evidence>
<dbReference type="InterPro" id="IPR039418">
    <property type="entry name" value="LexA-like"/>
</dbReference>
<evidence type="ECO:0000256" key="3">
    <source>
        <dbReference type="ARBA" id="ARBA00022801"/>
    </source>
</evidence>
<evidence type="ECO:0000256" key="2">
    <source>
        <dbReference type="ARBA" id="ARBA00022763"/>
    </source>
</evidence>
<comment type="similarity">
    <text evidence="1 7">Belongs to the peptidase S24 family.</text>
</comment>
<organism evidence="9 10">
    <name type="scientific">Oceanospirillum sediminis</name>
    <dbReference type="NCBI Taxonomy" id="2760088"/>
    <lineage>
        <taxon>Bacteria</taxon>
        <taxon>Pseudomonadati</taxon>
        <taxon>Pseudomonadota</taxon>
        <taxon>Gammaproteobacteria</taxon>
        <taxon>Oceanospirillales</taxon>
        <taxon>Oceanospirillaceae</taxon>
        <taxon>Oceanospirillum</taxon>
    </lineage>
</organism>
<comment type="caution">
    <text evidence="9">The sequence shown here is derived from an EMBL/GenBank/DDBJ whole genome shotgun (WGS) entry which is preliminary data.</text>
</comment>
<dbReference type="EMBL" id="JACJFM010000003">
    <property type="protein sequence ID" value="MBB1485762.1"/>
    <property type="molecule type" value="Genomic_DNA"/>
</dbReference>
<dbReference type="GO" id="GO:0006281">
    <property type="term" value="P:DNA repair"/>
    <property type="evidence" value="ECO:0007669"/>
    <property type="project" value="UniProtKB-KW"/>
</dbReference>
<dbReference type="GO" id="GO:0003677">
    <property type="term" value="F:DNA binding"/>
    <property type="evidence" value="ECO:0007669"/>
    <property type="project" value="InterPro"/>
</dbReference>
<evidence type="ECO:0000313" key="10">
    <source>
        <dbReference type="Proteomes" id="UP000565262"/>
    </source>
</evidence>
<dbReference type="PRINTS" id="PR00726">
    <property type="entry name" value="LEXASERPTASE"/>
</dbReference>
<dbReference type="GO" id="GO:0006355">
    <property type="term" value="P:regulation of DNA-templated transcription"/>
    <property type="evidence" value="ECO:0007669"/>
    <property type="project" value="InterPro"/>
</dbReference>
<reference evidence="9 10" key="1">
    <citation type="submission" date="2020-08" db="EMBL/GenBank/DDBJ databases">
        <title>Oceanospirillum sp. nov. isolated from marine sediment.</title>
        <authorList>
            <person name="Ji X."/>
        </authorList>
    </citation>
    <scope>NUCLEOTIDE SEQUENCE [LARGE SCALE GENOMIC DNA]</scope>
    <source>
        <strain evidence="9 10">D5</strain>
    </source>
</reference>
<keyword evidence="6" id="KW-0742">SOS response</keyword>
<dbReference type="Proteomes" id="UP000565262">
    <property type="component" value="Unassembled WGS sequence"/>
</dbReference>
<evidence type="ECO:0000256" key="4">
    <source>
        <dbReference type="ARBA" id="ARBA00022813"/>
    </source>
</evidence>
<keyword evidence="3 7" id="KW-0378">Hydrolase</keyword>
<keyword evidence="5" id="KW-0234">DNA repair</keyword>
<protein>
    <submittedName>
        <fullName evidence="9">Peptidase</fullName>
    </submittedName>
</protein>
<evidence type="ECO:0000256" key="7">
    <source>
        <dbReference type="RuleBase" id="RU003991"/>
    </source>
</evidence>
<feature type="domain" description="Peptidase S24/S26A/S26B/S26C" evidence="8">
    <location>
        <begin position="42"/>
        <end position="155"/>
    </location>
</feature>
<dbReference type="GO" id="GO:0016787">
    <property type="term" value="F:hydrolase activity"/>
    <property type="evidence" value="ECO:0007669"/>
    <property type="project" value="UniProtKB-KW"/>
</dbReference>
<keyword evidence="10" id="KW-1185">Reference proteome</keyword>
<dbReference type="RefSeq" id="WP_182807541.1">
    <property type="nucleotide sequence ID" value="NZ_JACJFM010000003.1"/>
</dbReference>
<dbReference type="Gene3D" id="2.10.109.10">
    <property type="entry name" value="Umud Fragment, subunit A"/>
    <property type="match status" value="1"/>
</dbReference>
<dbReference type="PANTHER" id="PTHR33516:SF2">
    <property type="entry name" value="LEXA REPRESSOR-RELATED"/>
    <property type="match status" value="1"/>
</dbReference>
<keyword evidence="2" id="KW-0227">DNA damage</keyword>
<dbReference type="PANTHER" id="PTHR33516">
    <property type="entry name" value="LEXA REPRESSOR"/>
    <property type="match status" value="1"/>
</dbReference>
<gene>
    <name evidence="9" type="ORF">H4O21_03945</name>
</gene>
<dbReference type="InterPro" id="IPR050077">
    <property type="entry name" value="LexA_repressor"/>
</dbReference>
<dbReference type="GO" id="GO:0009432">
    <property type="term" value="P:SOS response"/>
    <property type="evidence" value="ECO:0007669"/>
    <property type="project" value="UniProtKB-KW"/>
</dbReference>
<evidence type="ECO:0000256" key="1">
    <source>
        <dbReference type="ARBA" id="ARBA00007484"/>
    </source>
</evidence>
<evidence type="ECO:0000259" key="8">
    <source>
        <dbReference type="Pfam" id="PF00717"/>
    </source>
</evidence>
<dbReference type="AlphaFoldDB" id="A0A839IMM0"/>
<dbReference type="InterPro" id="IPR015927">
    <property type="entry name" value="Peptidase_S24_S26A/B/C"/>
</dbReference>
<dbReference type="InterPro" id="IPR036286">
    <property type="entry name" value="LexA/Signal_pep-like_sf"/>
</dbReference>
<dbReference type="Pfam" id="PF00717">
    <property type="entry name" value="Peptidase_S24"/>
    <property type="match status" value="1"/>
</dbReference>
<dbReference type="InterPro" id="IPR006197">
    <property type="entry name" value="Peptidase_S24_LexA"/>
</dbReference>
<dbReference type="CDD" id="cd06529">
    <property type="entry name" value="S24_LexA-like"/>
    <property type="match status" value="1"/>
</dbReference>
<keyword evidence="4 7" id="KW-0068">Autocatalytic cleavage</keyword>
<proteinExistence type="inferred from homology"/>